<feature type="compositionally biased region" description="Pro residues" evidence="1">
    <location>
        <begin position="342"/>
        <end position="390"/>
    </location>
</feature>
<name>A0AA88GHH3_NAELO</name>
<gene>
    <name evidence="2" type="ORF">C9374_010327</name>
</gene>
<protein>
    <submittedName>
        <fullName evidence="2">Uncharacterized protein</fullName>
    </submittedName>
</protein>
<accession>A0AA88GHH3</accession>
<comment type="caution">
    <text evidence="2">The sequence shown here is derived from an EMBL/GenBank/DDBJ whole genome shotgun (WGS) entry which is preliminary data.</text>
</comment>
<dbReference type="RefSeq" id="XP_044544127.1">
    <property type="nucleotide sequence ID" value="XM_044685859.1"/>
</dbReference>
<dbReference type="AlphaFoldDB" id="A0AA88GHH3"/>
<feature type="region of interest" description="Disordered" evidence="1">
    <location>
        <begin position="165"/>
        <end position="404"/>
    </location>
</feature>
<feature type="compositionally biased region" description="Polar residues" evidence="1">
    <location>
        <begin position="253"/>
        <end position="264"/>
    </location>
</feature>
<keyword evidence="3" id="KW-1185">Reference proteome</keyword>
<dbReference type="EMBL" id="PYSW02000041">
    <property type="protein sequence ID" value="KAG2374953.1"/>
    <property type="molecule type" value="Genomic_DNA"/>
</dbReference>
<feature type="compositionally biased region" description="Low complexity" evidence="1">
    <location>
        <begin position="286"/>
        <end position="323"/>
    </location>
</feature>
<feature type="compositionally biased region" description="Low complexity" evidence="1">
    <location>
        <begin position="235"/>
        <end position="252"/>
    </location>
</feature>
<dbReference type="GeneID" id="68102781"/>
<reference evidence="2 3" key="1">
    <citation type="journal article" date="2018" name="BMC Genomics">
        <title>The genome of Naegleria lovaniensis, the basis for a comparative approach to unravel pathogenicity factors of the human pathogenic amoeba N. fowleri.</title>
        <authorList>
            <person name="Liechti N."/>
            <person name="Schurch N."/>
            <person name="Bruggmann R."/>
            <person name="Wittwer M."/>
        </authorList>
    </citation>
    <scope>NUCLEOTIDE SEQUENCE [LARGE SCALE GENOMIC DNA]</scope>
    <source>
        <strain evidence="2 3">ATCC 30569</strain>
    </source>
</reference>
<evidence type="ECO:0000313" key="3">
    <source>
        <dbReference type="Proteomes" id="UP000816034"/>
    </source>
</evidence>
<feature type="compositionally biased region" description="Low complexity" evidence="1">
    <location>
        <begin position="332"/>
        <end position="341"/>
    </location>
</feature>
<feature type="region of interest" description="Disordered" evidence="1">
    <location>
        <begin position="42"/>
        <end position="75"/>
    </location>
</feature>
<feature type="compositionally biased region" description="Low complexity" evidence="1">
    <location>
        <begin position="165"/>
        <end position="202"/>
    </location>
</feature>
<dbReference type="Proteomes" id="UP000816034">
    <property type="component" value="Unassembled WGS sequence"/>
</dbReference>
<sequence>MHKRVRGNPTQIETVWKRRIKIENNQMLLICNYLTNNKYGENQSSKISKRRTQKKKISRVDDDETDSGSTTGKNVSDLYENTKFAEYMNHFTSQWEVSPEELQTLQEQVEQERKLLKRKNYLLENQAIHELEKEKEHQQLSQTIQSSLKMIGLLSKLLPSEAVKSSSTIMPPSSSAVSNPTTTSSSTMASPLSLSSSTTTTTHEQKPSSGVVAGTSSTEVAATLAPSNVKPHPVAANTTNSTTAATQPSTSALHSSSNYHQHSIMSHGDHHLLMPSTNSLPPFPAMPSGSVMSSSGASGSGHMTNPNTNLTPNLSEQPSSTPYYPTPPSLPPSSAMMTPPMQHRPPYPSNPPPPHHNPPMRFPPPQQHLYPPPPHHYHPHPPVFPPPPFYMPGNAPNTQQRRKR</sequence>
<feature type="compositionally biased region" description="Basic residues" evidence="1">
    <location>
        <begin position="47"/>
        <end position="57"/>
    </location>
</feature>
<feature type="compositionally biased region" description="Polar residues" evidence="1">
    <location>
        <begin position="395"/>
        <end position="404"/>
    </location>
</feature>
<organism evidence="2 3">
    <name type="scientific">Naegleria lovaniensis</name>
    <name type="common">Amoeba</name>
    <dbReference type="NCBI Taxonomy" id="51637"/>
    <lineage>
        <taxon>Eukaryota</taxon>
        <taxon>Discoba</taxon>
        <taxon>Heterolobosea</taxon>
        <taxon>Tetramitia</taxon>
        <taxon>Eutetramitia</taxon>
        <taxon>Vahlkampfiidae</taxon>
        <taxon>Naegleria</taxon>
    </lineage>
</organism>
<proteinExistence type="predicted"/>
<evidence type="ECO:0000256" key="1">
    <source>
        <dbReference type="SAM" id="MobiDB-lite"/>
    </source>
</evidence>
<evidence type="ECO:0000313" key="2">
    <source>
        <dbReference type="EMBL" id="KAG2374953.1"/>
    </source>
</evidence>